<dbReference type="Proteomes" id="UP001108240">
    <property type="component" value="Unplaced"/>
</dbReference>
<evidence type="ECO:0000256" key="1">
    <source>
        <dbReference type="SAM" id="MobiDB-lite"/>
    </source>
</evidence>
<dbReference type="InterPro" id="IPR016186">
    <property type="entry name" value="C-type_lectin-like/link_sf"/>
</dbReference>
<feature type="chain" id="PRO_5039893760" description="C-type lectin domain-containing protein" evidence="2">
    <location>
        <begin position="24"/>
        <end position="164"/>
    </location>
</feature>
<name>A0A9J7Y961_CYPCA</name>
<reference evidence="3" key="1">
    <citation type="submission" date="2025-08" db="UniProtKB">
        <authorList>
            <consortium name="Ensembl"/>
        </authorList>
    </citation>
    <scope>IDENTIFICATION</scope>
</reference>
<dbReference type="AlphaFoldDB" id="A0A9J7Y961"/>
<dbReference type="InterPro" id="IPR016187">
    <property type="entry name" value="CTDL_fold"/>
</dbReference>
<dbReference type="Ensembl" id="ENSCCRT00000183292.1">
    <property type="protein sequence ID" value="ENSCCRP00000116629.1"/>
    <property type="gene ID" value="ENSCCRG00000058529.1"/>
</dbReference>
<feature type="signal peptide" evidence="2">
    <location>
        <begin position="1"/>
        <end position="23"/>
    </location>
</feature>
<reference evidence="3" key="2">
    <citation type="submission" date="2025-09" db="UniProtKB">
        <authorList>
            <consortium name="Ensembl"/>
        </authorList>
    </citation>
    <scope>IDENTIFICATION</scope>
</reference>
<organism evidence="3 4">
    <name type="scientific">Cyprinus carpio carpio</name>
    <dbReference type="NCBI Taxonomy" id="630221"/>
    <lineage>
        <taxon>Eukaryota</taxon>
        <taxon>Metazoa</taxon>
        <taxon>Chordata</taxon>
        <taxon>Craniata</taxon>
        <taxon>Vertebrata</taxon>
        <taxon>Euteleostomi</taxon>
        <taxon>Actinopterygii</taxon>
        <taxon>Neopterygii</taxon>
        <taxon>Teleostei</taxon>
        <taxon>Ostariophysi</taxon>
        <taxon>Cypriniformes</taxon>
        <taxon>Cyprinidae</taxon>
        <taxon>Cyprininae</taxon>
        <taxon>Cyprinus</taxon>
    </lineage>
</organism>
<dbReference type="SUPFAM" id="SSF56436">
    <property type="entry name" value="C-type lectin-like"/>
    <property type="match status" value="1"/>
</dbReference>
<evidence type="ECO:0000313" key="4">
    <source>
        <dbReference type="Proteomes" id="UP001108240"/>
    </source>
</evidence>
<dbReference type="OMA" id="LAFTNWG"/>
<accession>A0A9J7Y961</accession>
<evidence type="ECO:0008006" key="5">
    <source>
        <dbReference type="Google" id="ProtNLM"/>
    </source>
</evidence>
<sequence length="164" mass="17608">MALFKLFLWALLLLQFALQLLDGAEPQNLNCPAYGGVPGTPGNNGLPGRDGRDWGSPGKAGPPGPAGAKGEKGLQGLPGIKHYMFLLMQQPNAKIAVIENVVILPRTSSENNALLKLGRFVDKQLTFTNWGPGQPDDYKGLQDCGVIEDTDLWDDVSCNGLHPM</sequence>
<keyword evidence="2" id="KW-0732">Signal</keyword>
<feature type="region of interest" description="Disordered" evidence="1">
    <location>
        <begin position="40"/>
        <end position="72"/>
    </location>
</feature>
<evidence type="ECO:0000313" key="3">
    <source>
        <dbReference type="Ensembl" id="ENSCCRP00000116629.1"/>
    </source>
</evidence>
<proteinExistence type="predicted"/>
<evidence type="ECO:0000256" key="2">
    <source>
        <dbReference type="SAM" id="SignalP"/>
    </source>
</evidence>
<protein>
    <recommendedName>
        <fullName evidence="5">C-type lectin domain-containing protein</fullName>
    </recommendedName>
</protein>
<keyword evidence="4" id="KW-1185">Reference proteome</keyword>
<dbReference type="Gene3D" id="3.10.100.10">
    <property type="entry name" value="Mannose-Binding Protein A, subunit A"/>
    <property type="match status" value="1"/>
</dbReference>